<sequence>MYDDARVRLWGSVIGAVSWLDEGDVGVFQYAPQFLQSGIQVAPFMMPLDEFPYEFSALARNTFKGLPGLLADSLPDRFGDTVIDAWLMSQGYEPSEIHAVQRLCFIGSRAMGALEFEPVIPGTLAGSKRVDIARLVAATNLILEERRAPQRVFRRHDTREMIDALFCVAASAGGRRAKALLAWNPVTDEFRSGPADVGAGFEDWMIKFDGVTSSLDRETSDPAGSGSIEYAFHLMAVEAGIVMMPCRLHQEGGRSHFMTKRFDRTANGGKYHMQSLGAMTHIDYHQPLSYSYEQAIQLMRRLGLKREDLEQLVLRAMFNVIACNHDDHVNNSAFLMNRRGQWRLSPAFDLSYTSDPRRVWTMLHRMSINGKCEDFKREDLIALASVAGIKKTRANEMIYRVTETVRRWPYFAEKAGVTEKRMAHIQADQDTLL</sequence>
<evidence type="ECO:0000313" key="7">
    <source>
        <dbReference type="Proteomes" id="UP000002725"/>
    </source>
</evidence>
<keyword evidence="7" id="KW-1185">Reference proteome</keyword>
<proteinExistence type="inferred from homology"/>
<dbReference type="GO" id="GO:0004674">
    <property type="term" value="F:protein serine/threonine kinase activity"/>
    <property type="evidence" value="ECO:0007669"/>
    <property type="project" value="TreeGrafter"/>
</dbReference>
<dbReference type="PANTHER" id="PTHR37419:SF8">
    <property type="entry name" value="TOXIN YJJJ"/>
    <property type="match status" value="1"/>
</dbReference>
<dbReference type="HOGENOM" id="CLU_041102_1_0_10"/>
<keyword evidence="3" id="KW-0418">Kinase</keyword>
<evidence type="ECO:0000256" key="3">
    <source>
        <dbReference type="ARBA" id="ARBA00022777"/>
    </source>
</evidence>
<dbReference type="GO" id="GO:0005829">
    <property type="term" value="C:cytosol"/>
    <property type="evidence" value="ECO:0007669"/>
    <property type="project" value="TreeGrafter"/>
</dbReference>
<feature type="domain" description="HipA-like C-terminal" evidence="4">
    <location>
        <begin position="171"/>
        <end position="406"/>
    </location>
</feature>
<reference evidence="6" key="1">
    <citation type="submission" date="2008-06" db="EMBL/GenBank/DDBJ databases">
        <title>Complete sequence of chromosome of Prosthecochloris aestuarii DSM 271.</title>
        <authorList>
            <consortium name="US DOE Joint Genome Institute"/>
            <person name="Lucas S."/>
            <person name="Copeland A."/>
            <person name="Lapidus A."/>
            <person name="Glavina del Rio T."/>
            <person name="Dalin E."/>
            <person name="Tice H."/>
            <person name="Bruce D."/>
            <person name="Goodwin L."/>
            <person name="Pitluck S."/>
            <person name="Schmutz J."/>
            <person name="Larimer F."/>
            <person name="Land M."/>
            <person name="Hauser L."/>
            <person name="Kyrpides N."/>
            <person name="Anderson I."/>
            <person name="Liu Z."/>
            <person name="Li T."/>
            <person name="Zhao F."/>
            <person name="Overmann J."/>
            <person name="Bryant D.A."/>
            <person name="Richardson P."/>
        </authorList>
    </citation>
    <scope>NUCLEOTIDE SEQUENCE [LARGE SCALE GENOMIC DNA]</scope>
    <source>
        <strain evidence="6">DSM 271</strain>
    </source>
</reference>
<dbReference type="InterPro" id="IPR012893">
    <property type="entry name" value="HipA-like_C"/>
</dbReference>
<dbReference type="EMBL" id="CP001108">
    <property type="protein sequence ID" value="ACF46487.1"/>
    <property type="molecule type" value="Genomic_DNA"/>
</dbReference>
<dbReference type="InterPro" id="IPR017508">
    <property type="entry name" value="HipA_N1"/>
</dbReference>
<comment type="similarity">
    <text evidence="1">Belongs to the HipA Ser/Thr kinase family.</text>
</comment>
<dbReference type="AlphaFoldDB" id="B4S8V0"/>
<feature type="domain" description="HipA N-terminal subdomain 1" evidence="5">
    <location>
        <begin position="6"/>
        <end position="116"/>
    </location>
</feature>
<name>B4S8V0_PROA2</name>
<accession>B4S8V0</accession>
<protein>
    <submittedName>
        <fullName evidence="6">HipA domain protein</fullName>
    </submittedName>
</protein>
<dbReference type="InterPro" id="IPR052028">
    <property type="entry name" value="HipA_Ser/Thr_kinase"/>
</dbReference>
<organism evidence="6 7">
    <name type="scientific">Prosthecochloris aestuarii (strain DSM 271 / SK 413)</name>
    <dbReference type="NCBI Taxonomy" id="290512"/>
    <lineage>
        <taxon>Bacteria</taxon>
        <taxon>Pseudomonadati</taxon>
        <taxon>Chlorobiota</taxon>
        <taxon>Chlorobiia</taxon>
        <taxon>Chlorobiales</taxon>
        <taxon>Chlorobiaceae</taxon>
        <taxon>Prosthecochloris</taxon>
    </lineage>
</organism>
<keyword evidence="2" id="KW-0808">Transferase</keyword>
<dbReference type="KEGG" id="paa:Paes_1467"/>
<dbReference type="eggNOG" id="COG3550">
    <property type="taxonomic scope" value="Bacteria"/>
</dbReference>
<dbReference type="Pfam" id="PF13657">
    <property type="entry name" value="Couple_hipA"/>
    <property type="match status" value="1"/>
</dbReference>
<dbReference type="PANTHER" id="PTHR37419">
    <property type="entry name" value="SERINE/THREONINE-PROTEIN KINASE TOXIN HIPA"/>
    <property type="match status" value="1"/>
</dbReference>
<dbReference type="Pfam" id="PF07804">
    <property type="entry name" value="HipA_C"/>
    <property type="match status" value="1"/>
</dbReference>
<dbReference type="Proteomes" id="UP000002725">
    <property type="component" value="Chromosome"/>
</dbReference>
<evidence type="ECO:0000256" key="2">
    <source>
        <dbReference type="ARBA" id="ARBA00022679"/>
    </source>
</evidence>
<gene>
    <name evidence="6" type="ordered locus">Paes_1467</name>
</gene>
<evidence type="ECO:0000259" key="5">
    <source>
        <dbReference type="Pfam" id="PF13657"/>
    </source>
</evidence>
<evidence type="ECO:0000256" key="1">
    <source>
        <dbReference type="ARBA" id="ARBA00010164"/>
    </source>
</evidence>
<evidence type="ECO:0000313" key="6">
    <source>
        <dbReference type="EMBL" id="ACF46487.1"/>
    </source>
</evidence>
<evidence type="ECO:0000259" key="4">
    <source>
        <dbReference type="Pfam" id="PF07804"/>
    </source>
</evidence>